<dbReference type="AlphaFoldDB" id="I4YR96"/>
<dbReference type="HOGENOM" id="CLU_1667368_0_0_5"/>
<keyword evidence="3" id="KW-1185">Reference proteome</keyword>
<proteinExistence type="predicted"/>
<feature type="region of interest" description="Disordered" evidence="1">
    <location>
        <begin position="132"/>
        <end position="158"/>
    </location>
</feature>
<dbReference type="Proteomes" id="UP000003947">
    <property type="component" value="Unassembled WGS sequence"/>
</dbReference>
<sequence>MQARAASLILAGFIEAEGGTATLAPDSSRLISLRGVAGGRPFNIHVAGAKPGDGAFRWMISVPGEILDDDSGITVIGAIKAMSMVCTYIFMPRVFLQILGVRQGADVRVGLSVNPFKGGFVTDNRPWPIIQGTSEGFPFEPKPRFDDDEADVRPAFPS</sequence>
<dbReference type="EMBL" id="JH660645">
    <property type="protein sequence ID" value="EIM26488.1"/>
    <property type="molecule type" value="Genomic_DNA"/>
</dbReference>
<gene>
    <name evidence="2" type="ORF">MicloDRAFT_00030370</name>
</gene>
<evidence type="ECO:0000313" key="3">
    <source>
        <dbReference type="Proteomes" id="UP000003947"/>
    </source>
</evidence>
<reference evidence="2 3" key="1">
    <citation type="submission" date="2012-02" db="EMBL/GenBank/DDBJ databases">
        <title>Improved High-Quality Draft sequence of Microvirga sp. WSM3557.</title>
        <authorList>
            <consortium name="US DOE Joint Genome Institute"/>
            <person name="Lucas S."/>
            <person name="Han J."/>
            <person name="Lapidus A."/>
            <person name="Cheng J.-F."/>
            <person name="Goodwin L."/>
            <person name="Pitluck S."/>
            <person name="Peters L."/>
            <person name="Zhang X."/>
            <person name="Detter J.C."/>
            <person name="Han C."/>
            <person name="Tapia R."/>
            <person name="Land M."/>
            <person name="Hauser L."/>
            <person name="Kyrpides N."/>
            <person name="Ivanova N."/>
            <person name="Pagani I."/>
            <person name="Brau L."/>
            <person name="Yates R."/>
            <person name="O'Hara G."/>
            <person name="Rui T."/>
            <person name="Howieson J."/>
            <person name="Reeve W."/>
            <person name="Woyke T."/>
        </authorList>
    </citation>
    <scope>NUCLEOTIDE SEQUENCE [LARGE SCALE GENOMIC DNA]</scope>
    <source>
        <strain evidence="2 3">WSM3557</strain>
    </source>
</reference>
<name>I4YR96_9HYPH</name>
<dbReference type="RefSeq" id="WP_009762539.1">
    <property type="nucleotide sequence ID" value="NZ_CP141050.1"/>
</dbReference>
<evidence type="ECO:0000256" key="1">
    <source>
        <dbReference type="SAM" id="MobiDB-lite"/>
    </source>
</evidence>
<dbReference type="PATRIC" id="fig|864069.3.peg.3293"/>
<protein>
    <submittedName>
        <fullName evidence="2">Uncharacterized protein</fullName>
    </submittedName>
</protein>
<evidence type="ECO:0000313" key="2">
    <source>
        <dbReference type="EMBL" id="EIM26488.1"/>
    </source>
</evidence>
<organism evidence="2 3">
    <name type="scientific">Microvirga lotononidis</name>
    <dbReference type="NCBI Taxonomy" id="864069"/>
    <lineage>
        <taxon>Bacteria</taxon>
        <taxon>Pseudomonadati</taxon>
        <taxon>Pseudomonadota</taxon>
        <taxon>Alphaproteobacteria</taxon>
        <taxon>Hyphomicrobiales</taxon>
        <taxon>Methylobacteriaceae</taxon>
        <taxon>Microvirga</taxon>
    </lineage>
</organism>
<accession>I4YR96</accession>
<dbReference type="OrthoDB" id="7863224at2"/>